<feature type="chain" id="PRO_5047441735" evidence="1">
    <location>
        <begin position="17"/>
        <end position="695"/>
    </location>
</feature>
<dbReference type="Proteomes" id="UP001281761">
    <property type="component" value="Unassembled WGS sequence"/>
</dbReference>
<keyword evidence="1" id="KW-0732">Signal</keyword>
<evidence type="ECO:0000313" key="2">
    <source>
        <dbReference type="EMBL" id="KAK2946011.1"/>
    </source>
</evidence>
<feature type="signal peptide" evidence="1">
    <location>
        <begin position="1"/>
        <end position="16"/>
    </location>
</feature>
<proteinExistence type="predicted"/>
<name>A0ABQ9X2L6_9EUKA</name>
<protein>
    <submittedName>
        <fullName evidence="2">Uncharacterized protein</fullName>
    </submittedName>
</protein>
<evidence type="ECO:0000313" key="3">
    <source>
        <dbReference type="Proteomes" id="UP001281761"/>
    </source>
</evidence>
<dbReference type="InterPro" id="IPR011050">
    <property type="entry name" value="Pectin_lyase_fold/virulence"/>
</dbReference>
<reference evidence="2 3" key="1">
    <citation type="journal article" date="2022" name="bioRxiv">
        <title>Genomics of Preaxostyla Flagellates Illuminates Evolutionary Transitions and the Path Towards Mitochondrial Loss.</title>
        <authorList>
            <person name="Novak L.V.F."/>
            <person name="Treitli S.C."/>
            <person name="Pyrih J."/>
            <person name="Halakuc P."/>
            <person name="Pipaliya S.V."/>
            <person name="Vacek V."/>
            <person name="Brzon O."/>
            <person name="Soukal P."/>
            <person name="Eme L."/>
            <person name="Dacks J.B."/>
            <person name="Karnkowska A."/>
            <person name="Elias M."/>
            <person name="Hampl V."/>
        </authorList>
    </citation>
    <scope>NUCLEOTIDE SEQUENCE [LARGE SCALE GENOMIC DNA]</scope>
    <source>
        <strain evidence="2">NAU3</strain>
        <tissue evidence="2">Gut</tissue>
    </source>
</reference>
<gene>
    <name evidence="2" type="ORF">BLNAU_19087</name>
</gene>
<sequence>MIIIITLLRFAHSLDAVCRDFQTVFAEQSNRNWNDMNSEQTVIQFESGWFSTESFEIISTRMDLRGNMTRLSIAEESSKPKIESLKTNTVHDSNVGNPPKLWLLDVQNSTLWMTSWCLDVEQAGCSACVISSSDLTIAGSEIISNMECSPFIVACELDVHGCQIQIIRSTHKSTSNLVLPLVGTSQHPHRIDVGLQIQNDAISANESRQYLSISGVGLSMTNQHFQLGTGPLFTFHSRRAFDCSMDVETSLLESSLVNISSSPSSPGKPVFGSEVCQRVVGSCVQKSTNHDSGTGMMDPNLGGNLVCLNTSFSSCIRERNIPLDYSFENRTNNVLGRFALNYTSDATSVTFTLCTFKHMEAYVNVPPPSNGTGAWIAFDGGAAIGLRGTKSTLAITSCFFHSCGCMLNSDKGGAVFFADLIDSVPPISVTGSSFTGCFLYDRSSYNSAGSLYIASTQSALIDRCFFDNSDAYSDGALYIRSEDVTVAYCSFVRCYAEMQSGALTLRGVVSLSLFSCVFRECSSTNDPSGKDVYFSYNASTQITTDMIQFCDSTSGAPNVYFYTDKVADDSLIPQITPIHIVQPVTVSFTGAQATVTVKTDKEISGTMGVLLEGSNVPRLVHVVFGTPTAKSTIGTVVVSSGAQGVLPSATYKHRKSALATAQFFQPTVRRAAATLNDLTTTKIVLIVVLETRSGP</sequence>
<dbReference type="EMBL" id="JARBJD010000241">
    <property type="protein sequence ID" value="KAK2946011.1"/>
    <property type="molecule type" value="Genomic_DNA"/>
</dbReference>
<keyword evidence="3" id="KW-1185">Reference proteome</keyword>
<dbReference type="SUPFAM" id="SSF51126">
    <property type="entry name" value="Pectin lyase-like"/>
    <property type="match status" value="1"/>
</dbReference>
<accession>A0ABQ9X2L6</accession>
<comment type="caution">
    <text evidence="2">The sequence shown here is derived from an EMBL/GenBank/DDBJ whole genome shotgun (WGS) entry which is preliminary data.</text>
</comment>
<organism evidence="2 3">
    <name type="scientific">Blattamonas nauphoetae</name>
    <dbReference type="NCBI Taxonomy" id="2049346"/>
    <lineage>
        <taxon>Eukaryota</taxon>
        <taxon>Metamonada</taxon>
        <taxon>Preaxostyla</taxon>
        <taxon>Oxymonadida</taxon>
        <taxon>Blattamonas</taxon>
    </lineage>
</organism>
<evidence type="ECO:0000256" key="1">
    <source>
        <dbReference type="SAM" id="SignalP"/>
    </source>
</evidence>